<feature type="domain" description="N-acetyltransferase" evidence="12">
    <location>
        <begin position="334"/>
        <end position="423"/>
    </location>
</feature>
<protein>
    <recommendedName>
        <fullName evidence="8">N-alpha-acetyltransferase 60</fullName>
        <ecNumber evidence="7">2.3.1.259</ecNumber>
        <ecNumber evidence="1">2.3.1.48</ecNumber>
    </recommendedName>
</protein>
<organism evidence="13 14">
    <name type="scientific">Cucumis sativus</name>
    <name type="common">Cucumber</name>
    <dbReference type="NCBI Taxonomy" id="3659"/>
    <lineage>
        <taxon>Eukaryota</taxon>
        <taxon>Viridiplantae</taxon>
        <taxon>Streptophyta</taxon>
        <taxon>Embryophyta</taxon>
        <taxon>Tracheophyta</taxon>
        <taxon>Spermatophyta</taxon>
        <taxon>Magnoliopsida</taxon>
        <taxon>eudicotyledons</taxon>
        <taxon>Gunneridae</taxon>
        <taxon>Pentapetalae</taxon>
        <taxon>rosids</taxon>
        <taxon>fabids</taxon>
        <taxon>Cucurbitales</taxon>
        <taxon>Cucurbitaceae</taxon>
        <taxon>Benincaseae</taxon>
        <taxon>Cucumis</taxon>
    </lineage>
</organism>
<comment type="similarity">
    <text evidence="6">Belongs to the acetyltransferase family. NAA60 subfamily.</text>
</comment>
<dbReference type="EC" id="2.3.1.259" evidence="7"/>
<evidence type="ECO:0000256" key="9">
    <source>
        <dbReference type="ARBA" id="ARBA00048017"/>
    </source>
</evidence>
<dbReference type="GO" id="GO:0120518">
    <property type="term" value="F:protein N-terminal-methionine acetyltransferase activity"/>
    <property type="evidence" value="ECO:0007669"/>
    <property type="project" value="UniProtKB-EC"/>
</dbReference>
<evidence type="ECO:0000313" key="13">
    <source>
        <dbReference type="EMBL" id="KGN63401.1"/>
    </source>
</evidence>
<dbReference type="GO" id="GO:0007059">
    <property type="term" value="P:chromosome segregation"/>
    <property type="evidence" value="ECO:0000318"/>
    <property type="project" value="GO_Central"/>
</dbReference>
<dbReference type="PROSITE" id="PS51186">
    <property type="entry name" value="GNAT"/>
    <property type="match status" value="1"/>
</dbReference>
<name>A0A0A0LTS1_CUCSA</name>
<evidence type="ECO:0000256" key="3">
    <source>
        <dbReference type="ARBA" id="ARBA00022829"/>
    </source>
</evidence>
<dbReference type="InterPro" id="IPR045141">
    <property type="entry name" value="NAA60-like"/>
</dbReference>
<dbReference type="GO" id="GO:0004402">
    <property type="term" value="F:histone acetyltransferase activity"/>
    <property type="evidence" value="ECO:0000318"/>
    <property type="project" value="GO_Central"/>
</dbReference>
<dbReference type="STRING" id="3659.A0A0A0LTS1"/>
<keyword evidence="3" id="KW-0159">Chromosome partition</keyword>
<gene>
    <name evidence="13" type="ORF">Csa_2G437110</name>
</gene>
<keyword evidence="5" id="KW-0012">Acyltransferase</keyword>
<keyword evidence="11" id="KW-0472">Membrane</keyword>
<dbReference type="eggNOG" id="KOG3138">
    <property type="taxonomic scope" value="Eukaryota"/>
</dbReference>
<dbReference type="Pfam" id="PF00583">
    <property type="entry name" value="Acetyltransf_1"/>
    <property type="match status" value="1"/>
</dbReference>
<evidence type="ECO:0000256" key="2">
    <source>
        <dbReference type="ARBA" id="ARBA00022679"/>
    </source>
</evidence>
<dbReference type="Proteomes" id="UP000029981">
    <property type="component" value="Chromosome 2"/>
</dbReference>
<evidence type="ECO:0000256" key="6">
    <source>
        <dbReference type="ARBA" id="ARBA00025774"/>
    </source>
</evidence>
<evidence type="ECO:0000259" key="12">
    <source>
        <dbReference type="PROSITE" id="PS51186"/>
    </source>
</evidence>
<dbReference type="CDD" id="cd04301">
    <property type="entry name" value="NAT_SF"/>
    <property type="match status" value="1"/>
</dbReference>
<dbReference type="InterPro" id="IPR000182">
    <property type="entry name" value="GNAT_dom"/>
</dbReference>
<keyword evidence="4" id="KW-0156">Chromatin regulator</keyword>
<keyword evidence="11" id="KW-1133">Transmembrane helix</keyword>
<evidence type="ECO:0000256" key="1">
    <source>
        <dbReference type="ARBA" id="ARBA00013184"/>
    </source>
</evidence>
<evidence type="ECO:0000256" key="8">
    <source>
        <dbReference type="ARBA" id="ARBA00026144"/>
    </source>
</evidence>
<evidence type="ECO:0000256" key="5">
    <source>
        <dbReference type="ARBA" id="ARBA00023315"/>
    </source>
</evidence>
<dbReference type="Gramene" id="KGN63401">
    <property type="protein sequence ID" value="KGN63401"/>
    <property type="gene ID" value="Csa_2G437110"/>
</dbReference>
<reference evidence="13 14" key="3">
    <citation type="journal article" date="2010" name="BMC Genomics">
        <title>Transcriptome sequencing and comparative analysis of cucumber flowers with different sex types.</title>
        <authorList>
            <person name="Guo S."/>
            <person name="Zheng Y."/>
            <person name="Joung J.G."/>
            <person name="Liu S."/>
            <person name="Zhang Z."/>
            <person name="Crasta O.R."/>
            <person name="Sobral B.W."/>
            <person name="Xu Y."/>
            <person name="Huang S."/>
            <person name="Fei Z."/>
        </authorList>
    </citation>
    <scope>NUCLEOTIDE SEQUENCE [LARGE SCALE GENOMIC DNA]</scope>
    <source>
        <strain evidence="14">cv. 9930</strain>
    </source>
</reference>
<keyword evidence="11" id="KW-0812">Transmembrane</keyword>
<keyword evidence="2" id="KW-0808">Transferase</keyword>
<reference evidence="13 14" key="1">
    <citation type="journal article" date="2009" name="Nat. Genet.">
        <title>The genome of the cucumber, Cucumis sativus L.</title>
        <authorList>
            <person name="Huang S."/>
            <person name="Li R."/>
            <person name="Zhang Z."/>
            <person name="Li L."/>
            <person name="Gu X."/>
            <person name="Fan W."/>
            <person name="Lucas W.J."/>
            <person name="Wang X."/>
            <person name="Xie B."/>
            <person name="Ni P."/>
            <person name="Ren Y."/>
            <person name="Zhu H."/>
            <person name="Li J."/>
            <person name="Lin K."/>
            <person name="Jin W."/>
            <person name="Fei Z."/>
            <person name="Li G."/>
            <person name="Staub J."/>
            <person name="Kilian A."/>
            <person name="van der Vossen E.A."/>
            <person name="Wu Y."/>
            <person name="Guo J."/>
            <person name="He J."/>
            <person name="Jia Z."/>
            <person name="Ren Y."/>
            <person name="Tian G."/>
            <person name="Lu Y."/>
            <person name="Ruan J."/>
            <person name="Qian W."/>
            <person name="Wang M."/>
            <person name="Huang Q."/>
            <person name="Li B."/>
            <person name="Xuan Z."/>
            <person name="Cao J."/>
            <person name="Asan"/>
            <person name="Wu Z."/>
            <person name="Zhang J."/>
            <person name="Cai Q."/>
            <person name="Bai Y."/>
            <person name="Zhao B."/>
            <person name="Han Y."/>
            <person name="Li Y."/>
            <person name="Li X."/>
            <person name="Wang S."/>
            <person name="Shi Q."/>
            <person name="Liu S."/>
            <person name="Cho W.K."/>
            <person name="Kim J.Y."/>
            <person name="Xu Y."/>
            <person name="Heller-Uszynska K."/>
            <person name="Miao H."/>
            <person name="Cheng Z."/>
            <person name="Zhang S."/>
            <person name="Wu J."/>
            <person name="Yang Y."/>
            <person name="Kang H."/>
            <person name="Li M."/>
            <person name="Liang H."/>
            <person name="Ren X."/>
            <person name="Shi Z."/>
            <person name="Wen M."/>
            <person name="Jian M."/>
            <person name="Yang H."/>
            <person name="Zhang G."/>
            <person name="Yang Z."/>
            <person name="Chen R."/>
            <person name="Liu S."/>
            <person name="Li J."/>
            <person name="Ma L."/>
            <person name="Liu H."/>
            <person name="Zhou Y."/>
            <person name="Zhao J."/>
            <person name="Fang X."/>
            <person name="Li G."/>
            <person name="Fang L."/>
            <person name="Li Y."/>
            <person name="Liu D."/>
            <person name="Zheng H."/>
            <person name="Zhang Y."/>
            <person name="Qin N."/>
            <person name="Li Z."/>
            <person name="Yang G."/>
            <person name="Yang S."/>
            <person name="Bolund L."/>
            <person name="Kristiansen K."/>
            <person name="Zheng H."/>
            <person name="Li S."/>
            <person name="Zhang X."/>
            <person name="Yang H."/>
            <person name="Wang J."/>
            <person name="Sun R."/>
            <person name="Zhang B."/>
            <person name="Jiang S."/>
            <person name="Wang J."/>
            <person name="Du Y."/>
            <person name="Li S."/>
        </authorList>
    </citation>
    <scope>NUCLEOTIDE SEQUENCE [LARGE SCALE GENOMIC DNA]</scope>
    <source>
        <strain evidence="14">cv. 9930</strain>
    </source>
</reference>
<dbReference type="PANTHER" id="PTHR14744:SF15">
    <property type="entry name" value="N-ALPHA-ACETYLTRANSFERASE 60"/>
    <property type="match status" value="1"/>
</dbReference>
<dbReference type="EMBL" id="CM002923">
    <property type="protein sequence ID" value="KGN63401.1"/>
    <property type="molecule type" value="Genomic_DNA"/>
</dbReference>
<evidence type="ECO:0000256" key="11">
    <source>
        <dbReference type="SAM" id="Phobius"/>
    </source>
</evidence>
<feature type="transmembrane region" description="Helical" evidence="11">
    <location>
        <begin position="187"/>
        <end position="208"/>
    </location>
</feature>
<dbReference type="GO" id="GO:0000139">
    <property type="term" value="C:Golgi membrane"/>
    <property type="evidence" value="ECO:0000318"/>
    <property type="project" value="GO_Central"/>
</dbReference>
<dbReference type="SUPFAM" id="SSF55729">
    <property type="entry name" value="Acyl-CoA N-acyltransferases (Nat)"/>
    <property type="match status" value="1"/>
</dbReference>
<evidence type="ECO:0000313" key="14">
    <source>
        <dbReference type="Proteomes" id="UP000029981"/>
    </source>
</evidence>
<evidence type="ECO:0000256" key="10">
    <source>
        <dbReference type="ARBA" id="ARBA00048848"/>
    </source>
</evidence>
<accession>A0A0A0LTS1</accession>
<keyword evidence="14" id="KW-1185">Reference proteome</keyword>
<sequence>MALGWNFGRTFGFCPFLQALTSLVNHYLSKERTIADYWKVDDLGWTLSLRYMLDGEFKDLPIALVLKINTEGKPTSFPTGQFSTTFWLCLISTWCSLVVGSILYYILALFGVYQHGAPRGLMRLKFNDDNLASLYHRLYGLSNFNHAFVADGWNADNGVWNLDFQRNLKNWKYGNSGTFTVHFMDPLLLHGGILLILCTQLVICNGLYSQKIKIFLWELVVPTCRTVFSVEDLMFPFFLFGVLCEVLQSHPVILLDSVVLSLRIGINSHSCWLKHDSSREHFLYVIHGFSGTSFSRVQKLSGWLLMVPYFGLFSRVQKLSGWLLMISDLLRHDSLTTDHTLVYILTLGVVESYRNLGIASSLVQKVIKYASSIPTCRAVYLHVISYNTTAINFYKKMSFKCLQRLPGFYFISGQHYDSYLFVYYVNGGRSPCSLLEVVTFMVSYLRDGIKFVTSRLRKNEKRKVSKWSKCKESHSLISMAQSKRNLGVESNGYECV</sequence>
<evidence type="ECO:0000256" key="4">
    <source>
        <dbReference type="ARBA" id="ARBA00022853"/>
    </source>
</evidence>
<dbReference type="AlphaFoldDB" id="A0A0A0LTS1"/>
<feature type="transmembrane region" description="Helical" evidence="11">
    <location>
        <begin position="86"/>
        <end position="113"/>
    </location>
</feature>
<proteinExistence type="inferred from homology"/>
<reference evidence="13 14" key="2">
    <citation type="journal article" date="2009" name="PLoS ONE">
        <title>An integrated genetic and cytogenetic map of the cucumber genome.</title>
        <authorList>
            <person name="Ren Y."/>
            <person name="Zhang Z."/>
            <person name="Liu J."/>
            <person name="Staub J.E."/>
            <person name="Han Y."/>
            <person name="Cheng Z."/>
            <person name="Li X."/>
            <person name="Lu J."/>
            <person name="Miao H."/>
            <person name="Kang H."/>
            <person name="Xie B."/>
            <person name="Gu X."/>
            <person name="Wang X."/>
            <person name="Du Y."/>
            <person name="Jin W."/>
            <person name="Huang S."/>
        </authorList>
    </citation>
    <scope>NUCLEOTIDE SEQUENCE [LARGE SCALE GENOMIC DNA]</scope>
    <source>
        <strain evidence="14">cv. 9930</strain>
    </source>
</reference>
<evidence type="ECO:0000256" key="7">
    <source>
        <dbReference type="ARBA" id="ARBA00026111"/>
    </source>
</evidence>
<dbReference type="PANTHER" id="PTHR14744">
    <property type="entry name" value="N-ALPHA-ACETYLTRANSFERASE 60"/>
    <property type="match status" value="1"/>
</dbReference>
<reference evidence="13 14" key="4">
    <citation type="journal article" date="2011" name="BMC Genomics">
        <title>RNA-Seq improves annotation of protein-coding genes in the cucumber genome.</title>
        <authorList>
            <person name="Li Z."/>
            <person name="Zhang Z."/>
            <person name="Yan P."/>
            <person name="Huang S."/>
            <person name="Fei Z."/>
            <person name="Lin K."/>
        </authorList>
    </citation>
    <scope>NUCLEOTIDE SEQUENCE [LARGE SCALE GENOMIC DNA]</scope>
    <source>
        <strain evidence="14">cv. 9930</strain>
    </source>
</reference>
<dbReference type="InterPro" id="IPR016181">
    <property type="entry name" value="Acyl_CoA_acyltransferase"/>
</dbReference>
<dbReference type="EC" id="2.3.1.48" evidence="1"/>
<comment type="catalytic activity">
    <reaction evidence="9">
        <text>L-lysyl-[protein] + acetyl-CoA = N(6)-acetyl-L-lysyl-[protein] + CoA + H(+)</text>
        <dbReference type="Rhea" id="RHEA:45948"/>
        <dbReference type="Rhea" id="RHEA-COMP:9752"/>
        <dbReference type="Rhea" id="RHEA-COMP:10731"/>
        <dbReference type="ChEBI" id="CHEBI:15378"/>
        <dbReference type="ChEBI" id="CHEBI:29969"/>
        <dbReference type="ChEBI" id="CHEBI:57287"/>
        <dbReference type="ChEBI" id="CHEBI:57288"/>
        <dbReference type="ChEBI" id="CHEBI:61930"/>
        <dbReference type="EC" id="2.3.1.48"/>
    </reaction>
</comment>
<comment type="catalytic activity">
    <reaction evidence="10">
        <text>N-terminal L-methionyl-[transmembrane protein] + acetyl-CoA = N-terminal N(alpha)-acetyl-L-methionyl-[transmembrane protein] + CoA + H(+)</text>
        <dbReference type="Rhea" id="RHEA:50604"/>
        <dbReference type="Rhea" id="RHEA-COMP:12745"/>
        <dbReference type="Rhea" id="RHEA-COMP:12746"/>
        <dbReference type="ChEBI" id="CHEBI:15378"/>
        <dbReference type="ChEBI" id="CHEBI:57287"/>
        <dbReference type="ChEBI" id="CHEBI:57288"/>
        <dbReference type="ChEBI" id="CHEBI:64731"/>
        <dbReference type="ChEBI" id="CHEBI:133414"/>
        <dbReference type="EC" id="2.3.1.259"/>
    </reaction>
</comment>
<dbReference type="Gene3D" id="3.40.630.30">
    <property type="match status" value="1"/>
</dbReference>
<dbReference type="GO" id="GO:0004596">
    <property type="term" value="F:protein-N-terminal amino-acid acetyltransferase activity"/>
    <property type="evidence" value="ECO:0000318"/>
    <property type="project" value="GO_Central"/>
</dbReference>